<feature type="coiled-coil region" evidence="7">
    <location>
        <begin position="70"/>
        <end position="97"/>
    </location>
</feature>
<dbReference type="InterPro" id="IPR001471">
    <property type="entry name" value="AP2/ERF_dom"/>
</dbReference>
<dbReference type="CDD" id="cd00018">
    <property type="entry name" value="AP2"/>
    <property type="match status" value="1"/>
</dbReference>
<evidence type="ECO:0000256" key="6">
    <source>
        <dbReference type="ARBA" id="ARBA00024343"/>
    </source>
</evidence>
<dbReference type="PROSITE" id="PS51032">
    <property type="entry name" value="AP2_ERF"/>
    <property type="match status" value="1"/>
</dbReference>
<comment type="caution">
    <text evidence="9">The sequence shown here is derived from an EMBL/GenBank/DDBJ whole genome shotgun (WGS) entry which is preliminary data.</text>
</comment>
<reference evidence="9 10" key="1">
    <citation type="journal article" date="2020" name="Mol. Plant">
        <title>The Chromosome-Based Rubber Tree Genome Provides New Insights into Spurge Genome Evolution and Rubber Biosynthesis.</title>
        <authorList>
            <person name="Liu J."/>
            <person name="Shi C."/>
            <person name="Shi C.C."/>
            <person name="Li W."/>
            <person name="Zhang Q.J."/>
            <person name="Zhang Y."/>
            <person name="Li K."/>
            <person name="Lu H.F."/>
            <person name="Shi C."/>
            <person name="Zhu S.T."/>
            <person name="Xiao Z.Y."/>
            <person name="Nan H."/>
            <person name="Yue Y."/>
            <person name="Zhu X.G."/>
            <person name="Wu Y."/>
            <person name="Hong X.N."/>
            <person name="Fan G.Y."/>
            <person name="Tong Y."/>
            <person name="Zhang D."/>
            <person name="Mao C.L."/>
            <person name="Liu Y.L."/>
            <person name="Hao S.J."/>
            <person name="Liu W.Q."/>
            <person name="Lv M.Q."/>
            <person name="Zhang H.B."/>
            <person name="Liu Y."/>
            <person name="Hu-Tang G.R."/>
            <person name="Wang J.P."/>
            <person name="Wang J.H."/>
            <person name="Sun Y.H."/>
            <person name="Ni S.B."/>
            <person name="Chen W.B."/>
            <person name="Zhang X.C."/>
            <person name="Jiao Y.N."/>
            <person name="Eichler E.E."/>
            <person name="Li G.H."/>
            <person name="Liu X."/>
            <person name="Gao L.Z."/>
        </authorList>
    </citation>
    <scope>NUCLEOTIDE SEQUENCE [LARGE SCALE GENOMIC DNA]</scope>
    <source>
        <strain evidence="10">cv. GT1</strain>
        <tissue evidence="9">Leaf</tissue>
    </source>
</reference>
<evidence type="ECO:0000313" key="10">
    <source>
        <dbReference type="Proteomes" id="UP000467840"/>
    </source>
</evidence>
<keyword evidence="5" id="KW-0539">Nucleus</keyword>
<dbReference type="PANTHER" id="PTHR31190">
    <property type="entry name" value="DNA-BINDING DOMAIN"/>
    <property type="match status" value="1"/>
</dbReference>
<protein>
    <recommendedName>
        <fullName evidence="8">AP2/ERF domain-containing protein</fullName>
    </recommendedName>
</protein>
<keyword evidence="4" id="KW-0804">Transcription</keyword>
<proteinExistence type="inferred from homology"/>
<evidence type="ECO:0000256" key="3">
    <source>
        <dbReference type="ARBA" id="ARBA00023125"/>
    </source>
</evidence>
<sequence length="141" mass="15755">MMIVWIRSLPRGRGRTCIEVSGNAPGQMAAEIRDPRKGVRVWLGTFNTAEEAARAYDREARKIRGKKAKVVVVDEKSQQQESEVQKLSEELMAYENYMKFYQIPYLDGQSAAPNTTQESVVGNLWNFDDDGVAAPVTSAAL</sequence>
<dbReference type="PANTHER" id="PTHR31190:SF376">
    <property type="entry name" value="EREB-LIKE PROTEIN"/>
    <property type="match status" value="1"/>
</dbReference>
<evidence type="ECO:0000259" key="8">
    <source>
        <dbReference type="PROSITE" id="PS51032"/>
    </source>
</evidence>
<keyword evidence="7" id="KW-0175">Coiled coil</keyword>
<accession>A0A6A6LTD5</accession>
<dbReference type="SMART" id="SM00380">
    <property type="entry name" value="AP2"/>
    <property type="match status" value="1"/>
</dbReference>
<evidence type="ECO:0000256" key="4">
    <source>
        <dbReference type="ARBA" id="ARBA00023163"/>
    </source>
</evidence>
<dbReference type="InterPro" id="IPR044808">
    <property type="entry name" value="ERF_plant"/>
</dbReference>
<dbReference type="SUPFAM" id="SSF54171">
    <property type="entry name" value="DNA-binding domain"/>
    <property type="match status" value="1"/>
</dbReference>
<name>A0A6A6LTD5_HEVBR</name>
<evidence type="ECO:0000256" key="1">
    <source>
        <dbReference type="ARBA" id="ARBA00004123"/>
    </source>
</evidence>
<dbReference type="AlphaFoldDB" id="A0A6A6LTD5"/>
<dbReference type="GO" id="GO:0003700">
    <property type="term" value="F:DNA-binding transcription factor activity"/>
    <property type="evidence" value="ECO:0007669"/>
    <property type="project" value="InterPro"/>
</dbReference>
<keyword evidence="2" id="KW-0805">Transcription regulation</keyword>
<organism evidence="9 10">
    <name type="scientific">Hevea brasiliensis</name>
    <name type="common">Para rubber tree</name>
    <name type="synonym">Siphonia brasiliensis</name>
    <dbReference type="NCBI Taxonomy" id="3981"/>
    <lineage>
        <taxon>Eukaryota</taxon>
        <taxon>Viridiplantae</taxon>
        <taxon>Streptophyta</taxon>
        <taxon>Embryophyta</taxon>
        <taxon>Tracheophyta</taxon>
        <taxon>Spermatophyta</taxon>
        <taxon>Magnoliopsida</taxon>
        <taxon>eudicotyledons</taxon>
        <taxon>Gunneridae</taxon>
        <taxon>Pentapetalae</taxon>
        <taxon>rosids</taxon>
        <taxon>fabids</taxon>
        <taxon>Malpighiales</taxon>
        <taxon>Euphorbiaceae</taxon>
        <taxon>Crotonoideae</taxon>
        <taxon>Micrandreae</taxon>
        <taxon>Hevea</taxon>
    </lineage>
</organism>
<evidence type="ECO:0000313" key="9">
    <source>
        <dbReference type="EMBL" id="KAF2304720.1"/>
    </source>
</evidence>
<keyword evidence="3" id="KW-0238">DNA-binding</keyword>
<comment type="subcellular location">
    <subcellularLocation>
        <location evidence="1">Nucleus</location>
    </subcellularLocation>
</comment>
<gene>
    <name evidence="9" type="ORF">GH714_037698</name>
</gene>
<dbReference type="Gene3D" id="3.30.730.10">
    <property type="entry name" value="AP2/ERF domain"/>
    <property type="match status" value="1"/>
</dbReference>
<evidence type="ECO:0000256" key="7">
    <source>
        <dbReference type="SAM" id="Coils"/>
    </source>
</evidence>
<evidence type="ECO:0000256" key="5">
    <source>
        <dbReference type="ARBA" id="ARBA00023242"/>
    </source>
</evidence>
<dbReference type="InterPro" id="IPR016177">
    <property type="entry name" value="DNA-bd_dom_sf"/>
</dbReference>
<dbReference type="GO" id="GO:0003677">
    <property type="term" value="F:DNA binding"/>
    <property type="evidence" value="ECO:0007669"/>
    <property type="project" value="UniProtKB-KW"/>
</dbReference>
<feature type="domain" description="AP2/ERF" evidence="8">
    <location>
        <begin position="11"/>
        <end position="76"/>
    </location>
</feature>
<dbReference type="EMBL" id="JAAGAX010000009">
    <property type="protein sequence ID" value="KAF2304720.1"/>
    <property type="molecule type" value="Genomic_DNA"/>
</dbReference>
<keyword evidence="10" id="KW-1185">Reference proteome</keyword>
<dbReference type="InterPro" id="IPR036955">
    <property type="entry name" value="AP2/ERF_dom_sf"/>
</dbReference>
<dbReference type="GO" id="GO:0005634">
    <property type="term" value="C:nucleus"/>
    <property type="evidence" value="ECO:0007669"/>
    <property type="project" value="UniProtKB-SubCell"/>
</dbReference>
<dbReference type="Proteomes" id="UP000467840">
    <property type="component" value="Chromosome 16"/>
</dbReference>
<comment type="similarity">
    <text evidence="6">Belongs to the AP2/ERF transcription factor family. ERF subfamily.</text>
</comment>
<evidence type="ECO:0000256" key="2">
    <source>
        <dbReference type="ARBA" id="ARBA00023015"/>
    </source>
</evidence>
<dbReference type="GO" id="GO:0009873">
    <property type="term" value="P:ethylene-activated signaling pathway"/>
    <property type="evidence" value="ECO:0007669"/>
    <property type="project" value="InterPro"/>
</dbReference>